<dbReference type="Pfam" id="PF07992">
    <property type="entry name" value="Pyr_redox_2"/>
    <property type="match status" value="1"/>
</dbReference>
<evidence type="ECO:0000256" key="3">
    <source>
        <dbReference type="ARBA" id="ARBA00022723"/>
    </source>
</evidence>
<dbReference type="SUPFAM" id="SSF51905">
    <property type="entry name" value="FAD/NAD(P)-binding domain"/>
    <property type="match status" value="2"/>
</dbReference>
<dbReference type="Gene3D" id="3.30.390.30">
    <property type="match status" value="1"/>
</dbReference>
<dbReference type="Pfam" id="PF04324">
    <property type="entry name" value="Fer2_BFD"/>
    <property type="match status" value="1"/>
</dbReference>
<dbReference type="PRINTS" id="PR00411">
    <property type="entry name" value="PNDRDTASEI"/>
</dbReference>
<reference evidence="11" key="1">
    <citation type="journal article" date="2019" name="Int. J. Syst. Evol. Microbiol.">
        <title>The Global Catalogue of Microorganisms (GCM) 10K type strain sequencing project: providing services to taxonomists for standard genome sequencing and annotation.</title>
        <authorList>
            <consortium name="The Broad Institute Genomics Platform"/>
            <consortium name="The Broad Institute Genome Sequencing Center for Infectious Disease"/>
            <person name="Wu L."/>
            <person name="Ma J."/>
        </authorList>
    </citation>
    <scope>NUCLEOTIDE SEQUENCE [LARGE SCALE GENOMIC DNA]</scope>
    <source>
        <strain evidence="11">CCUG 53519</strain>
    </source>
</reference>
<protein>
    <submittedName>
        <fullName evidence="10">Nitrite reductase large subunit NirB</fullName>
    </submittedName>
</protein>
<dbReference type="InterPro" id="IPR036188">
    <property type="entry name" value="FAD/NAD-bd_sf"/>
</dbReference>
<accession>A0ABW3Q115</accession>
<evidence type="ECO:0000259" key="9">
    <source>
        <dbReference type="Pfam" id="PF18267"/>
    </source>
</evidence>
<evidence type="ECO:0000256" key="5">
    <source>
        <dbReference type="ARBA" id="ARBA00023004"/>
    </source>
</evidence>
<dbReference type="Proteomes" id="UP001597169">
    <property type="component" value="Unassembled WGS sequence"/>
</dbReference>
<dbReference type="PANTHER" id="PTHR43429:SF3">
    <property type="entry name" value="NITRITE REDUCTASE [NAD(P)H]"/>
    <property type="match status" value="1"/>
</dbReference>
<evidence type="ECO:0000313" key="10">
    <source>
        <dbReference type="EMBL" id="MFD1127461.1"/>
    </source>
</evidence>
<evidence type="ECO:0000256" key="2">
    <source>
        <dbReference type="ARBA" id="ARBA00022630"/>
    </source>
</evidence>
<name>A0ABW3Q115_9BACL</name>
<dbReference type="InterPro" id="IPR050260">
    <property type="entry name" value="FAD-bd_OxRdtase"/>
</dbReference>
<dbReference type="Gene3D" id="1.10.10.1100">
    <property type="entry name" value="BFD-like [2Fe-2S]-binding domain"/>
    <property type="match status" value="1"/>
</dbReference>
<dbReference type="NCBIfam" id="TIGR02374">
    <property type="entry name" value="nitri_red_nirB"/>
    <property type="match status" value="1"/>
</dbReference>
<evidence type="ECO:0000313" key="11">
    <source>
        <dbReference type="Proteomes" id="UP001597169"/>
    </source>
</evidence>
<comment type="caution">
    <text evidence="10">The sequence shown here is derived from an EMBL/GenBank/DDBJ whole genome shotgun (WGS) entry which is preliminary data.</text>
</comment>
<feature type="domain" description="NADH-rubredoxin oxidoreductase C-terminal" evidence="9">
    <location>
        <begin position="315"/>
        <end position="382"/>
    </location>
</feature>
<evidence type="ECO:0000259" key="7">
    <source>
        <dbReference type="Pfam" id="PF04324"/>
    </source>
</evidence>
<keyword evidence="5" id="KW-0408">Iron</keyword>
<sequence>MKKQLVVVGNGMAGMKCIEEIIQLNHELYEITVIGAEPRPNYNRIELSKVLQGGTSFEDIIIHDWTWYEQNGIKLYTGEKVTRIHRKKKKIETSSGMKLTYDDLLIATGSSAFIPPIPGSDQEGVIAFRSMDDCLLMMDYAREFKKAIVIGGGLLGLEAARGLLNLGMETEVIHNAAYLMNRQLDPMSAGLLQTELEAQGMKFRLGQQTVQIIGDGRAKGIRLASGSKLTGDLIVFAVGISPNVDIGRDSGLAVSRGIIVDDFMQTSDKHIYAVGECAEHQGICYGLVAPLYDQARVLARKLCHITTEAYQGSIPYSKLKVSGVDLFSVGEIGPDISVAVQEYDRLQFKYKKVTMRNGKLIGAILYGDTTESQTLLGYIKHQADVHELTAMQSAPAGENRMEALVASMPGGETVCACNQVSKSAIVKVMGKEGLTTADEIKQKTKASGSCGGCRPMLEAIVKVTLSGASMPISGAEHESVTDHSICSCMSAGHEELIQLISTIGAISSTEVRESLDLTADHIDGCRTCEDTISYYIERNRSQEAQHCSLPLDTFEEFLSWCSKQRVPASIYAAASEEAESVFGIKLHDIAIQACPAGYEIYVGGHARHPVAEGQLLCLTDTREGAIRAAQFTVELYSTEGWFNEKMWEWVERTGIGSIRERVMEMEHKQLEYA</sequence>
<dbReference type="InterPro" id="IPR016156">
    <property type="entry name" value="FAD/NAD-linked_Rdtase_dimer_sf"/>
</dbReference>
<dbReference type="PANTHER" id="PTHR43429">
    <property type="entry name" value="PYRIDINE NUCLEOTIDE-DISULFIDE OXIDOREDUCTASE DOMAIN-CONTAINING"/>
    <property type="match status" value="1"/>
</dbReference>
<dbReference type="PRINTS" id="PR00368">
    <property type="entry name" value="FADPNR"/>
</dbReference>
<comment type="cofactor">
    <cofactor evidence="1">
        <name>FAD</name>
        <dbReference type="ChEBI" id="CHEBI:57692"/>
    </cofactor>
</comment>
<dbReference type="InterPro" id="IPR041575">
    <property type="entry name" value="Rubredoxin_C"/>
</dbReference>
<dbReference type="EMBL" id="JBHTKX010000001">
    <property type="protein sequence ID" value="MFD1127461.1"/>
    <property type="molecule type" value="Genomic_DNA"/>
</dbReference>
<dbReference type="Gene3D" id="3.50.50.60">
    <property type="entry name" value="FAD/NAD(P)-binding domain"/>
    <property type="match status" value="2"/>
</dbReference>
<dbReference type="InterPro" id="IPR007419">
    <property type="entry name" value="BFD-like_2Fe2S-bd_dom"/>
</dbReference>
<organism evidence="10 11">
    <name type="scientific">Paenibacillus provencensis</name>
    <dbReference type="NCBI Taxonomy" id="441151"/>
    <lineage>
        <taxon>Bacteria</taxon>
        <taxon>Bacillati</taxon>
        <taxon>Bacillota</taxon>
        <taxon>Bacilli</taxon>
        <taxon>Bacillales</taxon>
        <taxon>Paenibacillaceae</taxon>
        <taxon>Paenibacillus</taxon>
    </lineage>
</organism>
<dbReference type="InterPro" id="IPR012744">
    <property type="entry name" value="Nitri_red_NirB"/>
</dbReference>
<keyword evidence="6" id="KW-0411">Iron-sulfur</keyword>
<dbReference type="InterPro" id="IPR045854">
    <property type="entry name" value="NO2/SO3_Rdtase_4Fe4S_sf"/>
</dbReference>
<dbReference type="InterPro" id="IPR023753">
    <property type="entry name" value="FAD/NAD-binding_dom"/>
</dbReference>
<dbReference type="SUPFAM" id="SSF56014">
    <property type="entry name" value="Nitrite and sulphite reductase 4Fe-4S domain-like"/>
    <property type="match status" value="1"/>
</dbReference>
<dbReference type="Pfam" id="PF18267">
    <property type="entry name" value="Rubredoxin_C"/>
    <property type="match status" value="1"/>
</dbReference>
<keyword evidence="11" id="KW-1185">Reference proteome</keyword>
<keyword evidence="4" id="KW-0274">FAD</keyword>
<dbReference type="InterPro" id="IPR041854">
    <property type="entry name" value="BFD-like_2Fe2S-bd_dom_sf"/>
</dbReference>
<feature type="domain" description="FAD/NAD(P)-binding" evidence="8">
    <location>
        <begin position="4"/>
        <end position="280"/>
    </location>
</feature>
<keyword evidence="2" id="KW-0285">Flavoprotein</keyword>
<evidence type="ECO:0000259" key="8">
    <source>
        <dbReference type="Pfam" id="PF07992"/>
    </source>
</evidence>
<gene>
    <name evidence="10" type="primary">nirB</name>
    <name evidence="10" type="ORF">ACFQ3J_04620</name>
</gene>
<evidence type="ECO:0000256" key="1">
    <source>
        <dbReference type="ARBA" id="ARBA00001974"/>
    </source>
</evidence>
<feature type="domain" description="BFD-like [2Fe-2S]-binding" evidence="7">
    <location>
        <begin position="414"/>
        <end position="461"/>
    </location>
</feature>
<dbReference type="Gene3D" id="3.30.413.10">
    <property type="entry name" value="Sulfite Reductase Hemoprotein, domain 1"/>
    <property type="match status" value="1"/>
</dbReference>
<evidence type="ECO:0000256" key="6">
    <source>
        <dbReference type="ARBA" id="ARBA00023014"/>
    </source>
</evidence>
<evidence type="ECO:0000256" key="4">
    <source>
        <dbReference type="ARBA" id="ARBA00022827"/>
    </source>
</evidence>
<proteinExistence type="predicted"/>
<keyword evidence="3" id="KW-0479">Metal-binding</keyword>
<dbReference type="RefSeq" id="WP_251581400.1">
    <property type="nucleotide sequence ID" value="NZ_JBHTKX010000001.1"/>
</dbReference>